<comment type="caution">
    <text evidence="1">The sequence shown here is derived from an EMBL/GenBank/DDBJ whole genome shotgun (WGS) entry which is preliminary data.</text>
</comment>
<gene>
    <name evidence="1" type="ORF">BDR25DRAFT_197492</name>
</gene>
<organism evidence="1 2">
    <name type="scientific">Lindgomyces ingoldianus</name>
    <dbReference type="NCBI Taxonomy" id="673940"/>
    <lineage>
        <taxon>Eukaryota</taxon>
        <taxon>Fungi</taxon>
        <taxon>Dikarya</taxon>
        <taxon>Ascomycota</taxon>
        <taxon>Pezizomycotina</taxon>
        <taxon>Dothideomycetes</taxon>
        <taxon>Pleosporomycetidae</taxon>
        <taxon>Pleosporales</taxon>
        <taxon>Lindgomycetaceae</taxon>
        <taxon>Lindgomyces</taxon>
    </lineage>
</organism>
<evidence type="ECO:0000313" key="1">
    <source>
        <dbReference type="EMBL" id="KAF2472567.1"/>
    </source>
</evidence>
<sequence length="619" mass="69302">MEALVAIGLAGNVVQFVQFAGKLISEAESMRKNGSPKTGAEFLAYLDKWVSNHSSSNPFRNAGATFKLVFLHSKVDDFATKLDKLRNALVLGSILAFRASANINLESILIHLRRLEKDTQNQGGGCTEMLKIVESVASFQGDTVPKLELIHEQVQDVTRPYFINGKAGSGKSTLLKYIVDHQETKTLLLKWAGNAELSIVRFFFWNLGTELQKTTLGMLRALLHDILAQYPELIPGVFSGIYQSWADAGLVGCAEEIEPHLTEIKLAFERLIQTSAKFLRLCIFIDGVDEFDGDHRDISEFLCSLASQHVKIIVSARPLPVCLSVFRGCPSLELQRLTGPDMELFVKENLVAHRSMIALSRRFPQETRALVNELKEKAAGVFLWVRLVVRLLMNGIEAGDDVIDLRRKLRSLPADLRDLYRRMISKMDPEYRIQAAEIFLLLNTWKQYIPDQPFRLITLSFAMQTPSEAFSQPIQSLDAETFEWICKNVEARIRSRCCGLLDVYSNNSVSSAASMPPKNIELEGPVVDYLHRTVAEFLASDNIWDDISEIMDGSNFDASLSLASACISTIKTCQIYPSSILVGNTNALLALCRDTSTFVDGRTLVKYIDLMDTTMTRIR</sequence>
<evidence type="ECO:0000313" key="2">
    <source>
        <dbReference type="Proteomes" id="UP000799755"/>
    </source>
</evidence>
<dbReference type="Proteomes" id="UP000799755">
    <property type="component" value="Unassembled WGS sequence"/>
</dbReference>
<keyword evidence="2" id="KW-1185">Reference proteome</keyword>
<reference evidence="1" key="1">
    <citation type="journal article" date="2020" name="Stud. Mycol.">
        <title>101 Dothideomycetes genomes: a test case for predicting lifestyles and emergence of pathogens.</title>
        <authorList>
            <person name="Haridas S."/>
            <person name="Albert R."/>
            <person name="Binder M."/>
            <person name="Bloem J."/>
            <person name="Labutti K."/>
            <person name="Salamov A."/>
            <person name="Andreopoulos B."/>
            <person name="Baker S."/>
            <person name="Barry K."/>
            <person name="Bills G."/>
            <person name="Bluhm B."/>
            <person name="Cannon C."/>
            <person name="Castanera R."/>
            <person name="Culley D."/>
            <person name="Daum C."/>
            <person name="Ezra D."/>
            <person name="Gonzalez J."/>
            <person name="Henrissat B."/>
            <person name="Kuo A."/>
            <person name="Liang C."/>
            <person name="Lipzen A."/>
            <person name="Lutzoni F."/>
            <person name="Magnuson J."/>
            <person name="Mondo S."/>
            <person name="Nolan M."/>
            <person name="Ohm R."/>
            <person name="Pangilinan J."/>
            <person name="Park H.-J."/>
            <person name="Ramirez L."/>
            <person name="Alfaro M."/>
            <person name="Sun H."/>
            <person name="Tritt A."/>
            <person name="Yoshinaga Y."/>
            <person name="Zwiers L.-H."/>
            <person name="Turgeon B."/>
            <person name="Goodwin S."/>
            <person name="Spatafora J."/>
            <person name="Crous P."/>
            <person name="Grigoriev I."/>
        </authorList>
    </citation>
    <scope>NUCLEOTIDE SEQUENCE</scope>
    <source>
        <strain evidence="1">ATCC 200398</strain>
    </source>
</reference>
<name>A0ACB6R2K7_9PLEO</name>
<accession>A0ACB6R2K7</accession>
<dbReference type="EMBL" id="MU003502">
    <property type="protein sequence ID" value="KAF2472567.1"/>
    <property type="molecule type" value="Genomic_DNA"/>
</dbReference>
<protein>
    <submittedName>
        <fullName evidence="1">Uncharacterized protein</fullName>
    </submittedName>
</protein>
<proteinExistence type="predicted"/>
<feature type="non-terminal residue" evidence="1">
    <location>
        <position position="619"/>
    </location>
</feature>